<feature type="coiled-coil region" evidence="6">
    <location>
        <begin position="238"/>
        <end position="293"/>
    </location>
</feature>
<feature type="transmembrane region" description="Helical" evidence="7">
    <location>
        <begin position="190"/>
        <end position="209"/>
    </location>
</feature>
<keyword evidence="3" id="KW-0597">Phosphoprotein</keyword>
<keyword evidence="4 9" id="KW-0418">Kinase</keyword>
<dbReference type="PRINTS" id="PR00344">
    <property type="entry name" value="BCTRLSENSOR"/>
</dbReference>
<dbReference type="InterPro" id="IPR036890">
    <property type="entry name" value="HATPase_C_sf"/>
</dbReference>
<accession>A0A1U6JIC7</accession>
<dbReference type="GeneID" id="66302086"/>
<evidence type="ECO:0000256" key="5">
    <source>
        <dbReference type="ARBA" id="ARBA00023012"/>
    </source>
</evidence>
<dbReference type="EC" id="2.7.13.3" evidence="2"/>
<dbReference type="SUPFAM" id="SSF55874">
    <property type="entry name" value="ATPase domain of HSP90 chaperone/DNA topoisomerase II/histidine kinase"/>
    <property type="match status" value="1"/>
</dbReference>
<dbReference type="InterPro" id="IPR005467">
    <property type="entry name" value="His_kinase_dom"/>
</dbReference>
<dbReference type="InterPro" id="IPR004358">
    <property type="entry name" value="Sig_transdc_His_kin-like_C"/>
</dbReference>
<dbReference type="Gene3D" id="1.10.287.130">
    <property type="match status" value="1"/>
</dbReference>
<feature type="domain" description="Histidine kinase" evidence="8">
    <location>
        <begin position="415"/>
        <end position="634"/>
    </location>
</feature>
<organism evidence="9 10">
    <name type="scientific">Clostridium chauvoei JF4335</name>
    <dbReference type="NCBI Taxonomy" id="1351755"/>
    <lineage>
        <taxon>Bacteria</taxon>
        <taxon>Bacillati</taxon>
        <taxon>Bacillota</taxon>
        <taxon>Clostridia</taxon>
        <taxon>Eubacteriales</taxon>
        <taxon>Clostridiaceae</taxon>
        <taxon>Clostridium</taxon>
    </lineage>
</organism>
<feature type="transmembrane region" description="Helical" evidence="7">
    <location>
        <begin position="101"/>
        <end position="121"/>
    </location>
</feature>
<dbReference type="PANTHER" id="PTHR43547:SF2">
    <property type="entry name" value="HYBRID SIGNAL TRANSDUCTION HISTIDINE KINASE C"/>
    <property type="match status" value="1"/>
</dbReference>
<proteinExistence type="predicted"/>
<name>A0A1U6JIC7_9CLOT</name>
<evidence type="ECO:0000259" key="8">
    <source>
        <dbReference type="PROSITE" id="PS50109"/>
    </source>
</evidence>
<gene>
    <name evidence="9" type="ORF">CCH01_17680</name>
</gene>
<feature type="transmembrane region" description="Helical" evidence="7">
    <location>
        <begin position="12"/>
        <end position="33"/>
    </location>
</feature>
<dbReference type="PANTHER" id="PTHR43547">
    <property type="entry name" value="TWO-COMPONENT HISTIDINE KINASE"/>
    <property type="match status" value="1"/>
</dbReference>
<keyword evidence="7" id="KW-0812">Transmembrane</keyword>
<protein>
    <recommendedName>
        <fullName evidence="2">histidine kinase</fullName>
        <ecNumber evidence="2">2.7.13.3</ecNumber>
    </recommendedName>
</protein>
<evidence type="ECO:0000256" key="4">
    <source>
        <dbReference type="ARBA" id="ARBA00022777"/>
    </source>
</evidence>
<dbReference type="PROSITE" id="PS50109">
    <property type="entry name" value="HIS_KIN"/>
    <property type="match status" value="1"/>
</dbReference>
<comment type="catalytic activity">
    <reaction evidence="1">
        <text>ATP + protein L-histidine = ADP + protein N-phospho-L-histidine.</text>
        <dbReference type="EC" id="2.7.13.3"/>
    </reaction>
</comment>
<keyword evidence="5" id="KW-0902">Two-component regulatory system</keyword>
<evidence type="ECO:0000256" key="6">
    <source>
        <dbReference type="SAM" id="Coils"/>
    </source>
</evidence>
<dbReference type="InterPro" id="IPR003594">
    <property type="entry name" value="HATPase_dom"/>
</dbReference>
<evidence type="ECO:0000256" key="1">
    <source>
        <dbReference type="ARBA" id="ARBA00000085"/>
    </source>
</evidence>
<dbReference type="Pfam" id="PF00512">
    <property type="entry name" value="HisKA"/>
    <property type="match status" value="1"/>
</dbReference>
<feature type="transmembrane region" description="Helical" evidence="7">
    <location>
        <begin position="215"/>
        <end position="236"/>
    </location>
</feature>
<dbReference type="Pfam" id="PF02518">
    <property type="entry name" value="HATPase_c"/>
    <property type="match status" value="1"/>
</dbReference>
<dbReference type="SMART" id="SM00387">
    <property type="entry name" value="HATPase_c"/>
    <property type="match status" value="1"/>
</dbReference>
<keyword evidence="6" id="KW-0175">Coiled coil</keyword>
<dbReference type="InterPro" id="IPR036097">
    <property type="entry name" value="HisK_dim/P_sf"/>
</dbReference>
<dbReference type="SUPFAM" id="SSF47384">
    <property type="entry name" value="Homodimeric domain of signal transducing histidine kinase"/>
    <property type="match status" value="1"/>
</dbReference>
<reference evidence="10" key="1">
    <citation type="submission" date="2017-03" db="EMBL/GenBank/DDBJ databases">
        <authorList>
            <person name="Falquet L."/>
            <person name="Falquet L."/>
        </authorList>
    </citation>
    <scope>NUCLEOTIDE SEQUENCE [LARGE SCALE GENOMIC DNA]</scope>
</reference>
<evidence type="ECO:0000256" key="2">
    <source>
        <dbReference type="ARBA" id="ARBA00012438"/>
    </source>
</evidence>
<dbReference type="EMBL" id="LT799839">
    <property type="protein sequence ID" value="SLK19817.1"/>
    <property type="molecule type" value="Genomic_DNA"/>
</dbReference>
<evidence type="ECO:0000313" key="10">
    <source>
        <dbReference type="Proteomes" id="UP000190476"/>
    </source>
</evidence>
<feature type="transmembrane region" description="Helical" evidence="7">
    <location>
        <begin position="133"/>
        <end position="152"/>
    </location>
</feature>
<dbReference type="SMART" id="SM00388">
    <property type="entry name" value="HisKA"/>
    <property type="match status" value="1"/>
</dbReference>
<dbReference type="AlphaFoldDB" id="A0A1U6JIC7"/>
<dbReference type="InterPro" id="IPR003661">
    <property type="entry name" value="HisK_dim/P_dom"/>
</dbReference>
<keyword evidence="4 9" id="KW-0808">Transferase</keyword>
<sequence>MEFRRLDKEKKVIERGLLTRFFIICIIGLSIFSSEIYRYNFNINILCIIIAILIFFMSNIKKSRKDLGFIKYIGIGFFYITLLLILRLNYVVDMSNKLSCILINILLSYFESVVLLLALILDKKNSSTFKSNVVFIVTIISMVIFLNLNNNLVNKHILGPNLFIILNLILLVAHLIYIKKSHNIKVSIEKRLLILWSIITTIYNIIAYFEIKDFFILSYSICTIKLISFIIMYKLVERNLLSNAYEQAFEGLKELQNNNKELNASLIRREKLLKDTKKQIAKSEKRYEEMIESISEGILIFNNNNLSYINDDGLDYVFCKLRGGIINEDINYILEVLIGQKFNEEEINSGFIKEVKIKDKSNGNRVLEITLINMDFQNKILLIKDITDLNEHRTIIKNVKKYISSEKVKDEFYSNISHELRTPINVISSALQLNKLMISDGNIEKVVRNNKLIKQNCLRLIRTINNFIDTNKLTEGFLEANKKVYNIVDIVENVVLASNKYMLLKENILIFDPEEEEIYMYCDRVHIERIMLNILSNSLKHGEIGGKIEVSIKCLKDNIEIIVENNAKAIPEDKRRVIFDKFTKLDNSLARPSEGSGLGLFLTKNLVELNDGKIDLKTIGEDGNRFIINFPYSDEKYVSYNDVLHEINQLEEKVDIEFSDIYF</sequence>
<keyword evidence="7" id="KW-0472">Membrane</keyword>
<dbReference type="RefSeq" id="WP_079481479.1">
    <property type="nucleotide sequence ID" value="NZ_CBML010000006.1"/>
</dbReference>
<keyword evidence="10" id="KW-1185">Reference proteome</keyword>
<evidence type="ECO:0000256" key="7">
    <source>
        <dbReference type="SAM" id="Phobius"/>
    </source>
</evidence>
<feature type="transmembrane region" description="Helical" evidence="7">
    <location>
        <begin position="39"/>
        <end position="57"/>
    </location>
</feature>
<dbReference type="Proteomes" id="UP000190476">
    <property type="component" value="Chromosome I"/>
</dbReference>
<dbReference type="CDD" id="cd00082">
    <property type="entry name" value="HisKA"/>
    <property type="match status" value="1"/>
</dbReference>
<feature type="transmembrane region" description="Helical" evidence="7">
    <location>
        <begin position="69"/>
        <end position="89"/>
    </location>
</feature>
<keyword evidence="7" id="KW-1133">Transmembrane helix</keyword>
<evidence type="ECO:0000313" key="9">
    <source>
        <dbReference type="EMBL" id="SLK19817.1"/>
    </source>
</evidence>
<feature type="transmembrane region" description="Helical" evidence="7">
    <location>
        <begin position="158"/>
        <end position="178"/>
    </location>
</feature>
<dbReference type="STRING" id="1351755.CCH01_17680"/>
<dbReference type="OrthoDB" id="9813394at2"/>
<evidence type="ECO:0000256" key="3">
    <source>
        <dbReference type="ARBA" id="ARBA00022553"/>
    </source>
</evidence>
<dbReference type="GO" id="GO:0000155">
    <property type="term" value="F:phosphorelay sensor kinase activity"/>
    <property type="evidence" value="ECO:0007669"/>
    <property type="project" value="InterPro"/>
</dbReference>
<dbReference type="Gene3D" id="3.30.565.10">
    <property type="entry name" value="Histidine kinase-like ATPase, C-terminal domain"/>
    <property type="match status" value="1"/>
</dbReference>